<dbReference type="GO" id="GO:0140664">
    <property type="term" value="F:ATP-dependent DNA damage sensor activity"/>
    <property type="evidence" value="ECO:0007669"/>
    <property type="project" value="InterPro"/>
</dbReference>
<dbReference type="EC" id="3.6.4.-" evidence="7"/>
<dbReference type="RefSeq" id="WP_091363463.1">
    <property type="nucleotide sequence ID" value="NZ_FMXA01000005.1"/>
</dbReference>
<proteinExistence type="inferred from homology"/>
<accession>A0A1G5VBG0</accession>
<keyword evidence="11" id="KW-1185">Reference proteome</keyword>
<evidence type="ECO:0000313" key="11">
    <source>
        <dbReference type="Proteomes" id="UP000199689"/>
    </source>
</evidence>
<keyword evidence="8" id="KW-0175">Coiled coil</keyword>
<dbReference type="PIRSF" id="PIRSF005814">
    <property type="entry name" value="MutS_YshD"/>
    <property type="match status" value="1"/>
</dbReference>
<comment type="subunit">
    <text evidence="7">Homodimer. Binds to stalled ribosomes, contacting rRNA.</text>
</comment>
<dbReference type="InterPro" id="IPR007696">
    <property type="entry name" value="DNA_mismatch_repair_MutS_core"/>
</dbReference>
<dbReference type="Gene3D" id="3.40.50.300">
    <property type="entry name" value="P-loop containing nucleotide triphosphate hydrolases"/>
    <property type="match status" value="1"/>
</dbReference>
<feature type="coiled-coil region" evidence="8">
    <location>
        <begin position="515"/>
        <end position="603"/>
    </location>
</feature>
<dbReference type="InterPro" id="IPR005747">
    <property type="entry name" value="MutS2"/>
</dbReference>
<dbReference type="GO" id="GO:0019843">
    <property type="term" value="F:rRNA binding"/>
    <property type="evidence" value="ECO:0007669"/>
    <property type="project" value="UniProtKB-UniRule"/>
</dbReference>
<evidence type="ECO:0000256" key="2">
    <source>
        <dbReference type="ARBA" id="ARBA00022741"/>
    </source>
</evidence>
<dbReference type="InterPro" id="IPR000432">
    <property type="entry name" value="DNA_mismatch_repair_MutS_C"/>
</dbReference>
<comment type="function">
    <text evidence="7">Acts as a ribosome collision sensor, splitting the ribosome into its 2 subunits. Detects stalled/collided 70S ribosomes which it binds and splits by an ATP-hydrolysis driven conformational change. Acts upstream of the ribosome quality control system (RQC), a ribosome-associated complex that mediates the extraction of incompletely synthesized nascent chains from stalled ribosomes and their subsequent degradation. Probably generates substrates for RQC.</text>
</comment>
<dbReference type="SUPFAM" id="SSF52540">
    <property type="entry name" value="P-loop containing nucleoside triphosphate hydrolases"/>
    <property type="match status" value="1"/>
</dbReference>
<comment type="function">
    <text evidence="7">Endonuclease that is involved in the suppression of homologous recombination and thus may have a key role in the control of bacterial genetic diversity.</text>
</comment>
<dbReference type="InterPro" id="IPR045076">
    <property type="entry name" value="MutS"/>
</dbReference>
<dbReference type="GO" id="GO:0004519">
    <property type="term" value="F:endonuclease activity"/>
    <property type="evidence" value="ECO:0007669"/>
    <property type="project" value="UniProtKB-UniRule"/>
</dbReference>
<dbReference type="PROSITE" id="PS50828">
    <property type="entry name" value="SMR"/>
    <property type="match status" value="1"/>
</dbReference>
<evidence type="ECO:0000313" key="10">
    <source>
        <dbReference type="EMBL" id="SDA42355.1"/>
    </source>
</evidence>
<dbReference type="PANTHER" id="PTHR48466">
    <property type="entry name" value="OS10G0509000 PROTEIN-RELATED"/>
    <property type="match status" value="1"/>
</dbReference>
<sequence>MNEQVLHTLEFDEIRKMLASRAVSGLAKKMAMEWVPSSEQSVIQEWLTETEEATICLQKEIATPLGETHDVGPLLEKAEKDIPATPQEFMDLSATLSTHSRMHHYFEGDRHMVYPALESLAMLMQPMDDLMRRIDRVFEENGNIRDDASPKLHRIRSEMENLKSRLRRSLQRILHDRNQASYFQDNIITQRNGRYVLPVKEEYRYKFDGIVHDRSSTGQTLYMEPMISVQLNNDLAEAAVSEKAEIHAILEQLTREVKKSAYSIRENAKLATRIEFIFARGTLAMDMHAVRAVYSSEGQVNLKEARHPLINPKKVVPVSIPLGIDYKILIITGSNAGGKTISIKTLGLLALMNQAGLFIPAKEGSTLPVFNHFYAIIGDDQSIQYNLSTFSSYITKLSGFLGTCDSHDLVILDELGSGTDPIEGAALAEAVTEYLYKKGVPTIITSHFSEMKKLAYETEGIENAFVEFNEVTLMPTYHLIIGVAGNSNAFSICKRLGLVDEVIARAEKLKENSPYHNMESVMANLNQQMQNVEKEKIRLSSMVKEAEELRNDLKQESEILFEKRRKILDKTREEAESIKRNLRVQSENIIKDLKKRASQMDREGLNAHISKVRGRVNGMSIPKNKLEAKRERPEEFNVGDTVYIDTLGSNGTIQSVSGKKITVLCGIIRATVDKKNCFLPQRGADAPTPKASTRIHAGRKKYVDPSVTQVKTSINLLGKTVDEAIPEIDRFLNEAFMAGISPVQIIHGKGTGSLRAGIHKYLRTLNFVSEFHLANPQNGGAGVTEVYF</sequence>
<dbReference type="GO" id="GO:0045910">
    <property type="term" value="P:negative regulation of DNA recombination"/>
    <property type="evidence" value="ECO:0007669"/>
    <property type="project" value="InterPro"/>
</dbReference>
<dbReference type="GO" id="GO:0043023">
    <property type="term" value="F:ribosomal large subunit binding"/>
    <property type="evidence" value="ECO:0007669"/>
    <property type="project" value="UniProtKB-UniRule"/>
</dbReference>
<dbReference type="GO" id="GO:0072344">
    <property type="term" value="P:rescue of stalled ribosome"/>
    <property type="evidence" value="ECO:0007669"/>
    <property type="project" value="UniProtKB-UniRule"/>
</dbReference>
<dbReference type="AlphaFoldDB" id="A0A1G5VBG0"/>
<dbReference type="Pfam" id="PF20297">
    <property type="entry name" value="MSSS"/>
    <property type="match status" value="1"/>
</dbReference>
<dbReference type="SMART" id="SM00463">
    <property type="entry name" value="SMR"/>
    <property type="match status" value="1"/>
</dbReference>
<dbReference type="SUPFAM" id="SSF48334">
    <property type="entry name" value="DNA repair protein MutS, domain III"/>
    <property type="match status" value="1"/>
</dbReference>
<name>A0A1G5VBG0_9FIRM</name>
<dbReference type="InterPro" id="IPR002625">
    <property type="entry name" value="Smr_dom"/>
</dbReference>
<keyword evidence="2 7" id="KW-0547">Nucleotide-binding</keyword>
<keyword evidence="6 7" id="KW-0238">DNA-binding</keyword>
<dbReference type="STRING" id="209880.SAMN02910343_00483"/>
<feature type="binding site" evidence="7">
    <location>
        <begin position="333"/>
        <end position="340"/>
    </location>
    <ligand>
        <name>ATP</name>
        <dbReference type="ChEBI" id="CHEBI:30616"/>
    </ligand>
</feature>
<dbReference type="GO" id="GO:0030983">
    <property type="term" value="F:mismatched DNA binding"/>
    <property type="evidence" value="ECO:0007669"/>
    <property type="project" value="InterPro"/>
</dbReference>
<keyword evidence="7" id="KW-0540">Nuclease</keyword>
<dbReference type="NCBIfam" id="TIGR01069">
    <property type="entry name" value="mutS2"/>
    <property type="match status" value="1"/>
</dbReference>
<gene>
    <name evidence="7" type="primary">mutS2</name>
    <name evidence="7" type="synonym">rqcU</name>
    <name evidence="10" type="ORF">SAMN02910343_00483</name>
</gene>
<keyword evidence="3 7" id="KW-0378">Hydrolase</keyword>
<dbReference type="OrthoDB" id="9808166at2"/>
<dbReference type="EC" id="3.1.-.-" evidence="7"/>
<keyword evidence="4 7" id="KW-0067">ATP-binding</keyword>
<dbReference type="HAMAP" id="MF_00092">
    <property type="entry name" value="MutS2"/>
    <property type="match status" value="1"/>
</dbReference>
<dbReference type="InterPro" id="IPR027417">
    <property type="entry name" value="P-loop_NTPase"/>
</dbReference>
<dbReference type="PANTHER" id="PTHR48466:SF2">
    <property type="entry name" value="OS10G0509000 PROTEIN"/>
    <property type="match status" value="1"/>
</dbReference>
<dbReference type="InterPro" id="IPR036063">
    <property type="entry name" value="Smr_dom_sf"/>
</dbReference>
<keyword evidence="7" id="KW-0255">Endonuclease</keyword>
<dbReference type="GO" id="GO:0016887">
    <property type="term" value="F:ATP hydrolysis activity"/>
    <property type="evidence" value="ECO:0007669"/>
    <property type="project" value="InterPro"/>
</dbReference>
<evidence type="ECO:0000259" key="9">
    <source>
        <dbReference type="PROSITE" id="PS50828"/>
    </source>
</evidence>
<dbReference type="SMART" id="SM00533">
    <property type="entry name" value="MUTSd"/>
    <property type="match status" value="1"/>
</dbReference>
<dbReference type="Gene3D" id="3.30.1370.110">
    <property type="match status" value="1"/>
</dbReference>
<evidence type="ECO:0000256" key="5">
    <source>
        <dbReference type="ARBA" id="ARBA00022884"/>
    </source>
</evidence>
<dbReference type="Pfam" id="PF01713">
    <property type="entry name" value="Smr"/>
    <property type="match status" value="1"/>
</dbReference>
<dbReference type="Proteomes" id="UP000199689">
    <property type="component" value="Unassembled WGS sequence"/>
</dbReference>
<dbReference type="SMART" id="SM00534">
    <property type="entry name" value="MUTSac"/>
    <property type="match status" value="1"/>
</dbReference>
<evidence type="ECO:0000256" key="4">
    <source>
        <dbReference type="ARBA" id="ARBA00022840"/>
    </source>
</evidence>
<dbReference type="FunFam" id="3.40.50.300:FF:000830">
    <property type="entry name" value="Endonuclease MutS2"/>
    <property type="match status" value="1"/>
</dbReference>
<dbReference type="InterPro" id="IPR036187">
    <property type="entry name" value="DNA_mismatch_repair_MutS_sf"/>
</dbReference>
<protein>
    <recommendedName>
        <fullName evidence="7">Endonuclease MutS2</fullName>
        <ecNumber evidence="7">3.1.-.-</ecNumber>
    </recommendedName>
    <alternativeName>
        <fullName evidence="7">Ribosome-associated protein quality control-upstream factor</fullName>
        <shortName evidence="7">RQC-upstream factor</shortName>
        <shortName evidence="7">RqcU</shortName>
        <ecNumber evidence="7">3.6.4.-</ecNumber>
    </alternativeName>
</protein>
<dbReference type="Pfam" id="PF00488">
    <property type="entry name" value="MutS_V"/>
    <property type="match status" value="1"/>
</dbReference>
<dbReference type="EMBL" id="FMXA01000005">
    <property type="protein sequence ID" value="SDA42355.1"/>
    <property type="molecule type" value="Genomic_DNA"/>
</dbReference>
<dbReference type="GO" id="GO:0005524">
    <property type="term" value="F:ATP binding"/>
    <property type="evidence" value="ECO:0007669"/>
    <property type="project" value="UniProtKB-UniRule"/>
</dbReference>
<evidence type="ECO:0000256" key="1">
    <source>
        <dbReference type="ARBA" id="ARBA00022730"/>
    </source>
</evidence>
<dbReference type="GeneID" id="87755528"/>
<evidence type="ECO:0000256" key="3">
    <source>
        <dbReference type="ARBA" id="ARBA00022801"/>
    </source>
</evidence>
<dbReference type="InterPro" id="IPR046893">
    <property type="entry name" value="MSSS"/>
</dbReference>
<dbReference type="GO" id="GO:0006298">
    <property type="term" value="P:mismatch repair"/>
    <property type="evidence" value="ECO:0007669"/>
    <property type="project" value="InterPro"/>
</dbReference>
<dbReference type="SUPFAM" id="SSF160443">
    <property type="entry name" value="SMR domain-like"/>
    <property type="match status" value="1"/>
</dbReference>
<feature type="domain" description="Smr" evidence="9">
    <location>
        <begin position="714"/>
        <end position="788"/>
    </location>
</feature>
<keyword evidence="5 7" id="KW-0694">RNA-binding</keyword>
<keyword evidence="1 7" id="KW-0699">rRNA-binding</keyword>
<comment type="similarity">
    <text evidence="7">Belongs to the DNA mismatch repair MutS family. MutS2 subfamily.</text>
</comment>
<evidence type="ECO:0000256" key="8">
    <source>
        <dbReference type="SAM" id="Coils"/>
    </source>
</evidence>
<evidence type="ECO:0000256" key="6">
    <source>
        <dbReference type="ARBA" id="ARBA00023125"/>
    </source>
</evidence>
<reference evidence="10 11" key="1">
    <citation type="submission" date="2016-10" db="EMBL/GenBank/DDBJ databases">
        <authorList>
            <person name="de Groot N.N."/>
        </authorList>
    </citation>
    <scope>NUCLEOTIDE SEQUENCE [LARGE SCALE GENOMIC DNA]</scope>
    <source>
        <strain evidence="10 11">DSM 15230</strain>
    </source>
</reference>
<evidence type="ECO:0000256" key="7">
    <source>
        <dbReference type="HAMAP-Rule" id="MF_00092"/>
    </source>
</evidence>
<organism evidence="10 11">
    <name type="scientific">Allisonella histaminiformans</name>
    <dbReference type="NCBI Taxonomy" id="209880"/>
    <lineage>
        <taxon>Bacteria</taxon>
        <taxon>Bacillati</taxon>
        <taxon>Bacillota</taxon>
        <taxon>Negativicutes</taxon>
        <taxon>Veillonellales</taxon>
        <taxon>Veillonellaceae</taxon>
        <taxon>Allisonella</taxon>
    </lineage>
</organism>